<keyword evidence="1" id="KW-0805">Transcription regulation</keyword>
<organism evidence="6 7">
    <name type="scientific">Schizosaccharomyces osmophilus</name>
    <dbReference type="NCBI Taxonomy" id="2545709"/>
    <lineage>
        <taxon>Eukaryota</taxon>
        <taxon>Fungi</taxon>
        <taxon>Dikarya</taxon>
        <taxon>Ascomycota</taxon>
        <taxon>Taphrinomycotina</taxon>
        <taxon>Schizosaccharomycetes</taxon>
        <taxon>Schizosaccharomycetales</taxon>
        <taxon>Schizosaccharomycetaceae</taxon>
        <taxon>Schizosaccharomyces</taxon>
    </lineage>
</organism>
<feature type="region of interest" description="Disordered" evidence="4">
    <location>
        <begin position="1"/>
        <end position="60"/>
    </location>
</feature>
<proteinExistence type="predicted"/>
<dbReference type="PANTHER" id="PTHR13964:SF27">
    <property type="entry name" value="HAT-TRICK, ISOFORM D"/>
    <property type="match status" value="1"/>
</dbReference>
<dbReference type="GO" id="GO:0016514">
    <property type="term" value="C:SWI/SNF complex"/>
    <property type="evidence" value="ECO:0007669"/>
    <property type="project" value="TreeGrafter"/>
</dbReference>
<dbReference type="GO" id="GO:0006357">
    <property type="term" value="P:regulation of transcription by RNA polymerase II"/>
    <property type="evidence" value="ECO:0007669"/>
    <property type="project" value="TreeGrafter"/>
</dbReference>
<dbReference type="InterPro" id="IPR036431">
    <property type="entry name" value="ARID_dom_sf"/>
</dbReference>
<dbReference type="GO" id="GO:0000976">
    <property type="term" value="F:transcription cis-regulatory region binding"/>
    <property type="evidence" value="ECO:0007669"/>
    <property type="project" value="TreeGrafter"/>
</dbReference>
<feature type="compositionally biased region" description="Polar residues" evidence="4">
    <location>
        <begin position="10"/>
        <end position="22"/>
    </location>
</feature>
<feature type="compositionally biased region" description="Polar residues" evidence="4">
    <location>
        <begin position="141"/>
        <end position="157"/>
    </location>
</feature>
<feature type="compositionally biased region" description="Polar residues" evidence="4">
    <location>
        <begin position="31"/>
        <end position="50"/>
    </location>
</feature>
<dbReference type="RefSeq" id="XP_056036803.1">
    <property type="nucleotide sequence ID" value="XM_056180076.1"/>
</dbReference>
<sequence length="891" mass="99162">MFDGGYAQKMNFSGSDSGTTRTPDLYGQGNSGQFPSYPSNNYQLSSSSRPQMEGNPGYSEMMLQTRPPATTQGFPYGSSGTTEGVPSVPSIHMGETNQFTSAPMASAGMKHASPSMPPMASSIQQQQHQQMLQRQLYLKSQMESANTTFEPSSQNNPEYPPNTFPNQSMGASSSRSPSMAPGVPNNSSPPNRNSNSNPSDVAENYNKFMVSLLSFMAKRGTPLKNYPSIDGSPINLMMLYALVMRTGGSRRVTSLKLWPKVAASLGITNPKTVPLLYQQYNNCLLPYEEAWARAHQQKLRLENQNQTQNENQTSYSEDPRILTSRQASVPKMASHVQIPNPKSETPSLNVPSYMTANYKPSPSPTAVPQRSGSIPLNPSGNEKSKPFASNVSTPLPSVSNRPPPAELSVESRIYNPIKIDLAGTTAGFPLHLSSAHRIDESLMHLKMPSISNLGCINIHALSMSLLSTLSGEMTYSLNVLLLLTNDRQEVVHLAKCEEVIDALVEVGWNCLDILTERLASESNQNLHNERPSYRHLLLECIQENNLQKIRPDSGAEACPTDERKSRELTEQHLLAVCIIFRNMSLVDETIMNRCHGSEFFSFLMRLIRLLNRGESYLLPSKRAMLDLHKDVLLLLSQVSHNIVLPNMESALQILHFILAFSPITKRYIKRNGLETEHSQKFPLDVPNYTPFTHPYVGPSIAVYAKLLARDTTNKIFFQTVFDRNPALLDLTFLFLASVIPKFNRQCLKLCEKRLPLLQHAFLCLENTVSFIREPSQAVFWCNIGDGFFASLIRLLILLSGHPSLNPVFPPDVPARTSTNPFRYIIQNGILCAKKLYHLACSINAPITSFPKGETILAILLAPTTDRTFLKDLSTILDKDLEEQLSFNNNFE</sequence>
<name>A0AAF0AVZ9_9SCHI</name>
<dbReference type="SUPFAM" id="SSF46774">
    <property type="entry name" value="ARID-like"/>
    <property type="match status" value="1"/>
</dbReference>
<feature type="compositionally biased region" description="Polar residues" evidence="4">
    <location>
        <begin position="340"/>
        <end position="400"/>
    </location>
</feature>
<feature type="region of interest" description="Disordered" evidence="4">
    <location>
        <begin position="107"/>
        <end position="202"/>
    </location>
</feature>
<evidence type="ECO:0000256" key="1">
    <source>
        <dbReference type="ARBA" id="ARBA00023015"/>
    </source>
</evidence>
<feature type="compositionally biased region" description="Low complexity" evidence="4">
    <location>
        <begin position="168"/>
        <end position="199"/>
    </location>
</feature>
<dbReference type="GeneID" id="80874765"/>
<reference evidence="6 7" key="1">
    <citation type="journal article" date="2023" name="G3 (Bethesda)">
        <title>A high-quality reference genome for the fission yeast Schizosaccharomyces osmophilus.</title>
        <authorList>
            <person name="Jia G.S."/>
            <person name="Zhang W.C."/>
            <person name="Liang Y."/>
            <person name="Liu X.H."/>
            <person name="Rhind N."/>
            <person name="Pidoux A."/>
            <person name="Brysch-Herzberg M."/>
            <person name="Du L.L."/>
        </authorList>
    </citation>
    <scope>NUCLEOTIDE SEQUENCE [LARGE SCALE GENOMIC DNA]</scope>
    <source>
        <strain evidence="6 7">CBS 15793</strain>
    </source>
</reference>
<dbReference type="SMART" id="SM01014">
    <property type="entry name" value="ARID"/>
    <property type="match status" value="1"/>
</dbReference>
<dbReference type="AlphaFoldDB" id="A0AAF0AVZ9"/>
<dbReference type="Gene3D" id="1.10.150.60">
    <property type="entry name" value="ARID DNA-binding domain"/>
    <property type="match status" value="1"/>
</dbReference>
<dbReference type="PANTHER" id="PTHR13964">
    <property type="entry name" value="RBP-RELATED"/>
    <property type="match status" value="1"/>
</dbReference>
<dbReference type="InterPro" id="IPR051232">
    <property type="entry name" value="ARID/SWI1_ChromRemod"/>
</dbReference>
<evidence type="ECO:0000256" key="4">
    <source>
        <dbReference type="SAM" id="MobiDB-lite"/>
    </source>
</evidence>
<feature type="compositionally biased region" description="Low complexity" evidence="4">
    <location>
        <begin position="112"/>
        <end position="138"/>
    </location>
</feature>
<evidence type="ECO:0000256" key="3">
    <source>
        <dbReference type="ARBA" id="ARBA00023242"/>
    </source>
</evidence>
<dbReference type="CDD" id="cd16871">
    <property type="entry name" value="ARID_Swi1p-like"/>
    <property type="match status" value="1"/>
</dbReference>
<evidence type="ECO:0000256" key="2">
    <source>
        <dbReference type="ARBA" id="ARBA00023163"/>
    </source>
</evidence>
<protein>
    <submittedName>
        <fullName evidence="6">SWI/SNF complex subunit Sol1</fullName>
    </submittedName>
</protein>
<feature type="domain" description="ARID" evidence="5">
    <location>
        <begin position="202"/>
        <end position="292"/>
    </location>
</feature>
<feature type="region of interest" description="Disordered" evidence="4">
    <location>
        <begin position="327"/>
        <end position="404"/>
    </location>
</feature>
<dbReference type="PROSITE" id="PS51011">
    <property type="entry name" value="ARID"/>
    <property type="match status" value="1"/>
</dbReference>
<evidence type="ECO:0000259" key="5">
    <source>
        <dbReference type="PROSITE" id="PS51011"/>
    </source>
</evidence>
<evidence type="ECO:0000313" key="7">
    <source>
        <dbReference type="Proteomes" id="UP001212411"/>
    </source>
</evidence>
<keyword evidence="7" id="KW-1185">Reference proteome</keyword>
<dbReference type="InterPro" id="IPR001606">
    <property type="entry name" value="ARID_dom"/>
</dbReference>
<dbReference type="Proteomes" id="UP001212411">
    <property type="component" value="Chromosome 1"/>
</dbReference>
<gene>
    <name evidence="6" type="primary">sol1</name>
    <name evidence="6" type="ORF">SOMG_01283</name>
</gene>
<evidence type="ECO:0000313" key="6">
    <source>
        <dbReference type="EMBL" id="WBW72560.1"/>
    </source>
</evidence>
<dbReference type="SMART" id="SM00501">
    <property type="entry name" value="BRIGHT"/>
    <property type="match status" value="1"/>
</dbReference>
<keyword evidence="3" id="KW-0539">Nucleus</keyword>
<keyword evidence="2" id="KW-0804">Transcription</keyword>
<accession>A0AAF0AVZ9</accession>
<dbReference type="KEGG" id="som:SOMG_01283"/>
<dbReference type="EMBL" id="CP115611">
    <property type="protein sequence ID" value="WBW72560.1"/>
    <property type="molecule type" value="Genomic_DNA"/>
</dbReference>
<dbReference type="Pfam" id="PF01388">
    <property type="entry name" value="ARID"/>
    <property type="match status" value="1"/>
</dbReference>